<dbReference type="Pfam" id="PF04774">
    <property type="entry name" value="HABP4_PAI-RBP1"/>
    <property type="match status" value="1"/>
</dbReference>
<feature type="compositionally biased region" description="Polar residues" evidence="3">
    <location>
        <begin position="213"/>
        <end position="227"/>
    </location>
</feature>
<dbReference type="AlphaFoldDB" id="A0AAE1G3P9"/>
<feature type="compositionally biased region" description="Basic residues" evidence="3">
    <location>
        <begin position="151"/>
        <end position="163"/>
    </location>
</feature>
<organism evidence="5 6">
    <name type="scientific">Petrolisthes cinctipes</name>
    <name type="common">Flat porcelain crab</name>
    <dbReference type="NCBI Taxonomy" id="88211"/>
    <lineage>
        <taxon>Eukaryota</taxon>
        <taxon>Metazoa</taxon>
        <taxon>Ecdysozoa</taxon>
        <taxon>Arthropoda</taxon>
        <taxon>Crustacea</taxon>
        <taxon>Multicrustacea</taxon>
        <taxon>Malacostraca</taxon>
        <taxon>Eumalacostraca</taxon>
        <taxon>Eucarida</taxon>
        <taxon>Decapoda</taxon>
        <taxon>Pleocyemata</taxon>
        <taxon>Anomura</taxon>
        <taxon>Galatheoidea</taxon>
        <taxon>Porcellanidae</taxon>
        <taxon>Petrolisthes</taxon>
    </lineage>
</organism>
<comment type="caution">
    <text evidence="5">The sequence shown here is derived from an EMBL/GenBank/DDBJ whole genome shotgun (WGS) entry which is preliminary data.</text>
</comment>
<evidence type="ECO:0000256" key="1">
    <source>
        <dbReference type="ARBA" id="ARBA00022845"/>
    </source>
</evidence>
<feature type="compositionally biased region" description="Basic and acidic residues" evidence="3">
    <location>
        <begin position="347"/>
        <end position="381"/>
    </location>
</feature>
<comment type="similarity">
    <text evidence="2">Belongs to the SERBP1-HABP4 family.</text>
</comment>
<dbReference type="PANTHER" id="PTHR12299">
    <property type="entry name" value="HYALURONIC ACID-BINDING PROTEIN 4"/>
    <property type="match status" value="1"/>
</dbReference>
<evidence type="ECO:0000259" key="4">
    <source>
        <dbReference type="SMART" id="SM01233"/>
    </source>
</evidence>
<dbReference type="Proteomes" id="UP001286313">
    <property type="component" value="Unassembled WGS sequence"/>
</dbReference>
<accession>A0AAE1G3P9</accession>
<gene>
    <name evidence="5" type="ORF">Pcinc_012928</name>
</gene>
<dbReference type="EMBL" id="JAWQEG010001064">
    <property type="protein sequence ID" value="KAK3882723.1"/>
    <property type="molecule type" value="Genomic_DNA"/>
</dbReference>
<name>A0AAE1G3P9_PETCI</name>
<proteinExistence type="inferred from homology"/>
<feature type="domain" description="Hyaluronan/mRNA-binding protein" evidence="4">
    <location>
        <begin position="175"/>
        <end position="281"/>
    </location>
</feature>
<feature type="compositionally biased region" description="Basic and acidic residues" evidence="3">
    <location>
        <begin position="245"/>
        <end position="254"/>
    </location>
</feature>
<dbReference type="InterPro" id="IPR032381">
    <property type="entry name" value="IHABP4_N"/>
</dbReference>
<dbReference type="GO" id="GO:0006417">
    <property type="term" value="P:regulation of translation"/>
    <property type="evidence" value="ECO:0007669"/>
    <property type="project" value="UniProtKB-KW"/>
</dbReference>
<dbReference type="InterPro" id="IPR006861">
    <property type="entry name" value="HABP4_PAIRBP1-bd"/>
</dbReference>
<dbReference type="GO" id="GO:0005634">
    <property type="term" value="C:nucleus"/>
    <property type="evidence" value="ECO:0007669"/>
    <property type="project" value="TreeGrafter"/>
</dbReference>
<keyword evidence="1" id="KW-0810">Translation regulation</keyword>
<feature type="compositionally biased region" description="Basic and acidic residues" evidence="3">
    <location>
        <begin position="90"/>
        <end position="118"/>
    </location>
</feature>
<evidence type="ECO:0000256" key="2">
    <source>
        <dbReference type="ARBA" id="ARBA00035118"/>
    </source>
</evidence>
<feature type="compositionally biased region" description="Basic and acidic residues" evidence="3">
    <location>
        <begin position="29"/>
        <end position="44"/>
    </location>
</feature>
<evidence type="ECO:0000313" key="5">
    <source>
        <dbReference type="EMBL" id="KAK3882723.1"/>
    </source>
</evidence>
<dbReference type="GO" id="GO:0005737">
    <property type="term" value="C:cytoplasm"/>
    <property type="evidence" value="ECO:0007669"/>
    <property type="project" value="TreeGrafter"/>
</dbReference>
<dbReference type="GO" id="GO:0003723">
    <property type="term" value="F:RNA binding"/>
    <property type="evidence" value="ECO:0007669"/>
    <property type="project" value="InterPro"/>
</dbReference>
<dbReference type="Pfam" id="PF16174">
    <property type="entry name" value="IHABP4_N"/>
    <property type="match status" value="1"/>
</dbReference>
<feature type="compositionally biased region" description="Polar residues" evidence="3">
    <location>
        <begin position="79"/>
        <end position="89"/>
    </location>
</feature>
<feature type="compositionally biased region" description="Basic and acidic residues" evidence="3">
    <location>
        <begin position="391"/>
        <end position="405"/>
    </location>
</feature>
<dbReference type="PANTHER" id="PTHR12299:SF17">
    <property type="entry name" value="AT19571P-RELATED"/>
    <property type="match status" value="1"/>
</dbReference>
<dbReference type="InterPro" id="IPR039764">
    <property type="entry name" value="HABP4/SERBP1-like"/>
</dbReference>
<keyword evidence="6" id="KW-1185">Reference proteome</keyword>
<sequence length="405" mass="44369">MENSYGIGVRNRYELFYDEDVDPLDLIKQTEKVKEKGPEKENKGKAAKTKAPAVKKGTKTDPPPKIAEKTSAPGETKEVTITATQQRGPRTNEGRVKFSDREERNNRRNRPEGGEFRDGPPPPSSEEAGASRRRDGIDRFDGESRGGLGRGRGRGLGRGRGRGRGTMQGGPDNRGKREFDRQSGMATTGVKPVDKRDGSGSYNWGSDRDQIEEQLNQAPTTELDTSTENAEKAPEEANASTEPEEAAKEDESARVMTLDEWKAMQGARNKPAFNIRRAGEGENQAQWKKTYILKKKIEESDEEEEEEEEEEVHHGRKKVVLPIDFQFADSPARGRGRGRGRGGPGRGRGDMRGGRGGGGDRGERGGRGGERGGGRGGERGGRGGRGAPRQEAPKMDDERDFPSLG</sequence>
<dbReference type="SMART" id="SM01233">
    <property type="entry name" value="HABP4_PAI-RBP1"/>
    <property type="match status" value="1"/>
</dbReference>
<feature type="region of interest" description="Disordered" evidence="3">
    <location>
        <begin position="29"/>
        <end position="254"/>
    </location>
</feature>
<feature type="region of interest" description="Disordered" evidence="3">
    <location>
        <begin position="297"/>
        <end position="405"/>
    </location>
</feature>
<feature type="compositionally biased region" description="Basic and acidic residues" evidence="3">
    <location>
        <begin position="129"/>
        <end position="144"/>
    </location>
</feature>
<evidence type="ECO:0000313" key="6">
    <source>
        <dbReference type="Proteomes" id="UP001286313"/>
    </source>
</evidence>
<reference evidence="5" key="1">
    <citation type="submission" date="2023-10" db="EMBL/GenBank/DDBJ databases">
        <title>Genome assemblies of two species of porcelain crab, Petrolisthes cinctipes and Petrolisthes manimaculis (Anomura: Porcellanidae).</title>
        <authorList>
            <person name="Angst P."/>
        </authorList>
    </citation>
    <scope>NUCLEOTIDE SEQUENCE</scope>
    <source>
        <strain evidence="5">PB745_01</strain>
        <tissue evidence="5">Gill</tissue>
    </source>
</reference>
<protein>
    <recommendedName>
        <fullName evidence="4">Hyaluronan/mRNA-binding protein domain-containing protein</fullName>
    </recommendedName>
</protein>
<feature type="compositionally biased region" description="Acidic residues" evidence="3">
    <location>
        <begin position="299"/>
        <end position="310"/>
    </location>
</feature>
<evidence type="ECO:0000256" key="3">
    <source>
        <dbReference type="SAM" id="MobiDB-lite"/>
    </source>
</evidence>